<feature type="region of interest" description="Disordered" evidence="1">
    <location>
        <begin position="93"/>
        <end position="133"/>
    </location>
</feature>
<dbReference type="HOGENOM" id="CLU_1912179_0_0_1"/>
<dbReference type="GeneID" id="17257395"/>
<accession>A0A0D3IJ09</accession>
<dbReference type="PaxDb" id="2903-EOD11244"/>
<dbReference type="KEGG" id="ehx:EMIHUDRAFT_374319"/>
<keyword evidence="3" id="KW-1185">Reference proteome</keyword>
<dbReference type="Proteomes" id="UP000013827">
    <property type="component" value="Unassembled WGS sequence"/>
</dbReference>
<evidence type="ECO:0000313" key="3">
    <source>
        <dbReference type="Proteomes" id="UP000013827"/>
    </source>
</evidence>
<organism evidence="2 3">
    <name type="scientific">Emiliania huxleyi (strain CCMP1516)</name>
    <dbReference type="NCBI Taxonomy" id="280463"/>
    <lineage>
        <taxon>Eukaryota</taxon>
        <taxon>Haptista</taxon>
        <taxon>Haptophyta</taxon>
        <taxon>Prymnesiophyceae</taxon>
        <taxon>Isochrysidales</taxon>
        <taxon>Noelaerhabdaceae</taxon>
        <taxon>Emiliania</taxon>
    </lineage>
</organism>
<dbReference type="AlphaFoldDB" id="A0A0D3IJ09"/>
<name>A0A0D3IJ09_EMIH1</name>
<evidence type="ECO:0000313" key="2">
    <source>
        <dbReference type="EnsemblProtists" id="EOD11244"/>
    </source>
</evidence>
<proteinExistence type="predicted"/>
<protein>
    <submittedName>
        <fullName evidence="2">Uncharacterized protein</fullName>
    </submittedName>
</protein>
<reference evidence="3" key="1">
    <citation type="journal article" date="2013" name="Nature">
        <title>Pan genome of the phytoplankton Emiliania underpins its global distribution.</title>
        <authorList>
            <person name="Read B.A."/>
            <person name="Kegel J."/>
            <person name="Klute M.J."/>
            <person name="Kuo A."/>
            <person name="Lefebvre S.C."/>
            <person name="Maumus F."/>
            <person name="Mayer C."/>
            <person name="Miller J."/>
            <person name="Monier A."/>
            <person name="Salamov A."/>
            <person name="Young J."/>
            <person name="Aguilar M."/>
            <person name="Claverie J.M."/>
            <person name="Frickenhaus S."/>
            <person name="Gonzalez K."/>
            <person name="Herman E.K."/>
            <person name="Lin Y.C."/>
            <person name="Napier J."/>
            <person name="Ogata H."/>
            <person name="Sarno A.F."/>
            <person name="Shmutz J."/>
            <person name="Schroeder D."/>
            <person name="de Vargas C."/>
            <person name="Verret F."/>
            <person name="von Dassow P."/>
            <person name="Valentin K."/>
            <person name="Van de Peer Y."/>
            <person name="Wheeler G."/>
            <person name="Dacks J.B."/>
            <person name="Delwiche C.F."/>
            <person name="Dyhrman S.T."/>
            <person name="Glockner G."/>
            <person name="John U."/>
            <person name="Richards T."/>
            <person name="Worden A.Z."/>
            <person name="Zhang X."/>
            <person name="Grigoriev I.V."/>
            <person name="Allen A.E."/>
            <person name="Bidle K."/>
            <person name="Borodovsky M."/>
            <person name="Bowler C."/>
            <person name="Brownlee C."/>
            <person name="Cock J.M."/>
            <person name="Elias M."/>
            <person name="Gladyshev V.N."/>
            <person name="Groth M."/>
            <person name="Guda C."/>
            <person name="Hadaegh A."/>
            <person name="Iglesias-Rodriguez M.D."/>
            <person name="Jenkins J."/>
            <person name="Jones B.M."/>
            <person name="Lawson T."/>
            <person name="Leese F."/>
            <person name="Lindquist E."/>
            <person name="Lobanov A."/>
            <person name="Lomsadze A."/>
            <person name="Malik S.B."/>
            <person name="Marsh M.E."/>
            <person name="Mackinder L."/>
            <person name="Mock T."/>
            <person name="Mueller-Roeber B."/>
            <person name="Pagarete A."/>
            <person name="Parker M."/>
            <person name="Probert I."/>
            <person name="Quesneville H."/>
            <person name="Raines C."/>
            <person name="Rensing S.A."/>
            <person name="Riano-Pachon D.M."/>
            <person name="Richier S."/>
            <person name="Rokitta S."/>
            <person name="Shiraiwa Y."/>
            <person name="Soanes D.M."/>
            <person name="van der Giezen M."/>
            <person name="Wahlund T.M."/>
            <person name="Williams B."/>
            <person name="Wilson W."/>
            <person name="Wolfe G."/>
            <person name="Wurch L.L."/>
        </authorList>
    </citation>
    <scope>NUCLEOTIDE SEQUENCE</scope>
</reference>
<dbReference type="RefSeq" id="XP_005763673.1">
    <property type="nucleotide sequence ID" value="XM_005763616.1"/>
</dbReference>
<reference evidence="2" key="2">
    <citation type="submission" date="2024-10" db="UniProtKB">
        <authorList>
            <consortium name="EnsemblProtists"/>
        </authorList>
    </citation>
    <scope>IDENTIFICATION</scope>
</reference>
<sequence>DSAAGDCVGCSGRGPYHLHPRGQAAQQPAAAASDKALLSPLPFGQQSVCGRDRRRFGGAVCVAEPLGAADNGRTGAPSPRCLRRVFALPERRNFRAGGARRHARQRAGGGAGGGHRAAAGARAARRLAPAHVR</sequence>
<dbReference type="EnsemblProtists" id="EOD11244">
    <property type="protein sequence ID" value="EOD11244"/>
    <property type="gene ID" value="EMIHUDRAFT_374319"/>
</dbReference>
<evidence type="ECO:0000256" key="1">
    <source>
        <dbReference type="SAM" id="MobiDB-lite"/>
    </source>
</evidence>